<dbReference type="AlphaFoldDB" id="A0A1F7IJ21"/>
<comment type="caution">
    <text evidence="2">The sequence shown here is derived from an EMBL/GenBank/DDBJ whole genome shotgun (WGS) entry which is preliminary data.</text>
</comment>
<feature type="domain" description="Na+-translocating membrane potential-generating system MpsC" evidence="1">
    <location>
        <begin position="6"/>
        <end position="114"/>
    </location>
</feature>
<name>A0A1F7IJ21_9BACT</name>
<accession>A0A1F7IJ21</accession>
<dbReference type="Proteomes" id="UP000178040">
    <property type="component" value="Unassembled WGS sequence"/>
</dbReference>
<dbReference type="EMBL" id="MGAI01000055">
    <property type="protein sequence ID" value="OGK43337.1"/>
    <property type="molecule type" value="Genomic_DNA"/>
</dbReference>
<evidence type="ECO:0000313" key="3">
    <source>
        <dbReference type="Proteomes" id="UP000178040"/>
    </source>
</evidence>
<proteinExistence type="predicted"/>
<protein>
    <recommendedName>
        <fullName evidence="1">Na+-translocating membrane potential-generating system MpsC domain-containing protein</fullName>
    </recommendedName>
</protein>
<dbReference type="InterPro" id="IPR018745">
    <property type="entry name" value="MpsC"/>
</dbReference>
<reference evidence="2 3" key="1">
    <citation type="journal article" date="2016" name="Nat. Commun.">
        <title>Thousands of microbial genomes shed light on interconnected biogeochemical processes in an aquifer system.</title>
        <authorList>
            <person name="Anantharaman K."/>
            <person name="Brown C.T."/>
            <person name="Hug L.A."/>
            <person name="Sharon I."/>
            <person name="Castelle C.J."/>
            <person name="Probst A.J."/>
            <person name="Thomas B.C."/>
            <person name="Singh A."/>
            <person name="Wilkins M.J."/>
            <person name="Karaoz U."/>
            <person name="Brodie E.L."/>
            <person name="Williams K.H."/>
            <person name="Hubbard S.S."/>
            <person name="Banfield J.F."/>
        </authorList>
    </citation>
    <scope>NUCLEOTIDE SEQUENCE [LARGE SCALE GENOMIC DNA]</scope>
</reference>
<gene>
    <name evidence="2" type="ORF">A3B40_05675</name>
</gene>
<sequence length="130" mass="14818">MTQLSKGQIEDSIAKQVTKFYVKALGVGPRETRVYLVEDMIIIRLKGKLLPIEQKLLEYEQGVKLVKNIREILHEITVPGLMSIIKAVTKQNVTSSHSDISTKTGEIVQVYVLDINYEERLKETDTYGRL</sequence>
<organism evidence="2 3">
    <name type="scientific">Candidatus Roizmanbacteria bacterium RIFCSPLOWO2_01_FULL_37_16</name>
    <dbReference type="NCBI Taxonomy" id="1802058"/>
    <lineage>
        <taxon>Bacteria</taxon>
        <taxon>Candidatus Roizmaniibacteriota</taxon>
    </lineage>
</organism>
<evidence type="ECO:0000259" key="1">
    <source>
        <dbReference type="Pfam" id="PF10057"/>
    </source>
</evidence>
<evidence type="ECO:0000313" key="2">
    <source>
        <dbReference type="EMBL" id="OGK43337.1"/>
    </source>
</evidence>
<dbReference type="Pfam" id="PF10057">
    <property type="entry name" value="MpsC"/>
    <property type="match status" value="1"/>
</dbReference>